<organism evidence="7">
    <name type="scientific">Neobodo designis</name>
    <name type="common">Flagellated protozoan</name>
    <name type="synonym">Bodo designis</name>
    <dbReference type="NCBI Taxonomy" id="312471"/>
    <lineage>
        <taxon>Eukaryota</taxon>
        <taxon>Discoba</taxon>
        <taxon>Euglenozoa</taxon>
        <taxon>Kinetoplastea</taxon>
        <taxon>Metakinetoplastina</taxon>
        <taxon>Neobodonida</taxon>
        <taxon>Neobodo</taxon>
    </lineage>
</organism>
<dbReference type="PROSITE" id="PS51417">
    <property type="entry name" value="ARF"/>
    <property type="match status" value="1"/>
</dbReference>
<evidence type="ECO:0000256" key="3">
    <source>
        <dbReference type="ARBA" id="ARBA00023134"/>
    </source>
</evidence>
<dbReference type="EMBL" id="HBGF01023044">
    <property type="protein sequence ID" value="CAD9116923.1"/>
    <property type="molecule type" value="Transcribed_RNA"/>
</dbReference>
<dbReference type="NCBIfam" id="TIGR00231">
    <property type="entry name" value="small_GTP"/>
    <property type="match status" value="1"/>
</dbReference>
<keyword evidence="5" id="KW-0460">Magnesium</keyword>
<dbReference type="PANTHER" id="PTHR45697">
    <property type="entry name" value="ADP-RIBOSYLATION FACTOR-LIKE PROTEIN 2-RELATED"/>
    <property type="match status" value="1"/>
</dbReference>
<evidence type="ECO:0000313" key="7">
    <source>
        <dbReference type="EMBL" id="CAD9116923.1"/>
    </source>
</evidence>
<name>A0A7S1LYA6_NEODS</name>
<keyword evidence="2 4" id="KW-0547">Nucleotide-binding</keyword>
<evidence type="ECO:0000256" key="4">
    <source>
        <dbReference type="PIRSR" id="PIRSR606689-1"/>
    </source>
</evidence>
<keyword evidence="5" id="KW-0479">Metal-binding</keyword>
<accession>A0A7S1LYA6</accession>
<protein>
    <recommendedName>
        <fullName evidence="8">ADP-ribosylation factor-like protein 3</fullName>
    </recommendedName>
</protein>
<dbReference type="PROSITE" id="PS51419">
    <property type="entry name" value="RAB"/>
    <property type="match status" value="1"/>
</dbReference>
<dbReference type="InterPro" id="IPR044612">
    <property type="entry name" value="ARL2/3"/>
</dbReference>
<evidence type="ECO:0000256" key="5">
    <source>
        <dbReference type="PIRSR" id="PIRSR606689-2"/>
    </source>
</evidence>
<dbReference type="FunFam" id="3.40.50.300:FF:001166">
    <property type="entry name" value="ADP-ribosylation factor D"/>
    <property type="match status" value="1"/>
</dbReference>
<dbReference type="InterPro" id="IPR006689">
    <property type="entry name" value="Small_GTPase_ARF/SAR"/>
</dbReference>
<dbReference type="Pfam" id="PF00025">
    <property type="entry name" value="Arf"/>
    <property type="match status" value="1"/>
</dbReference>
<feature type="binding site" evidence="5">
    <location>
        <position position="46"/>
    </location>
    <ligand>
        <name>Mg(2+)</name>
        <dbReference type="ChEBI" id="CHEBI:18420"/>
    </ligand>
</feature>
<dbReference type="SMART" id="SM00178">
    <property type="entry name" value="SAR"/>
    <property type="match status" value="1"/>
</dbReference>
<dbReference type="PRINTS" id="PR00328">
    <property type="entry name" value="SAR1GTPBP"/>
</dbReference>
<feature type="binding site" evidence="4">
    <location>
        <begin position="122"/>
        <end position="125"/>
    </location>
    <ligand>
        <name>GTP</name>
        <dbReference type="ChEBI" id="CHEBI:37565"/>
    </ligand>
</feature>
<feature type="binding site" evidence="4">
    <location>
        <begin position="21"/>
        <end position="28"/>
    </location>
    <ligand>
        <name>GTP</name>
        <dbReference type="ChEBI" id="CHEBI:37565"/>
    </ligand>
</feature>
<dbReference type="InterPro" id="IPR005225">
    <property type="entry name" value="Small_GTP-bd"/>
</dbReference>
<dbReference type="SUPFAM" id="SSF52540">
    <property type="entry name" value="P-loop containing nucleoside triphosphate hydrolases"/>
    <property type="match status" value="1"/>
</dbReference>
<sequence>MLRSIRARAKRENVPRILILGLDNAGKTTILKKLSDEDPQQNEGPTQGFNLKSLNLSGRNANLCDLGGQRSYREFWSNYYESSDCLIFVVDSTDSRRMEETLNTFNEVLENLPKVPVLVFANKQDLQTAKSPATIAEVLELVEHRERKWHIQGCSAKTGDGIEDGIAWLMTAC</sequence>
<keyword evidence="3 4" id="KW-0342">GTP-binding</keyword>
<evidence type="ECO:0008006" key="8">
    <source>
        <dbReference type="Google" id="ProtNLM"/>
    </source>
</evidence>
<dbReference type="SMART" id="SM00177">
    <property type="entry name" value="ARF"/>
    <property type="match status" value="1"/>
</dbReference>
<gene>
    <name evidence="7" type="ORF">NDES1114_LOCUS15218</name>
</gene>
<dbReference type="GO" id="GO:0005525">
    <property type="term" value="F:GTP binding"/>
    <property type="evidence" value="ECO:0007669"/>
    <property type="project" value="UniProtKB-KW"/>
</dbReference>
<evidence type="ECO:0000256" key="2">
    <source>
        <dbReference type="ARBA" id="ARBA00022741"/>
    </source>
</evidence>
<dbReference type="GO" id="GO:0046872">
    <property type="term" value="F:metal ion binding"/>
    <property type="evidence" value="ECO:0007669"/>
    <property type="project" value="UniProtKB-KW"/>
</dbReference>
<dbReference type="GO" id="GO:0003924">
    <property type="term" value="F:GTPase activity"/>
    <property type="evidence" value="ECO:0007669"/>
    <property type="project" value="InterPro"/>
</dbReference>
<feature type="binding site" evidence="5">
    <location>
        <position position="28"/>
    </location>
    <ligand>
        <name>Mg(2+)</name>
        <dbReference type="ChEBI" id="CHEBI:18420"/>
    </ligand>
</feature>
<evidence type="ECO:0000256" key="1">
    <source>
        <dbReference type="ARBA" id="ARBA00010290"/>
    </source>
</evidence>
<reference evidence="7" key="1">
    <citation type="submission" date="2021-01" db="EMBL/GenBank/DDBJ databases">
        <authorList>
            <person name="Corre E."/>
            <person name="Pelletier E."/>
            <person name="Niang G."/>
            <person name="Scheremetjew M."/>
            <person name="Finn R."/>
            <person name="Kale V."/>
            <person name="Holt S."/>
            <person name="Cochrane G."/>
            <person name="Meng A."/>
            <person name="Brown T."/>
            <person name="Cohen L."/>
        </authorList>
    </citation>
    <scope>NUCLEOTIDE SEQUENCE</scope>
    <source>
        <strain evidence="7">CCAP 1951/1</strain>
    </source>
</reference>
<feature type="binding site" evidence="4">
    <location>
        <position position="68"/>
    </location>
    <ligand>
        <name>GTP</name>
        <dbReference type="ChEBI" id="CHEBI:37565"/>
    </ligand>
</feature>
<dbReference type="AlphaFoldDB" id="A0A7S1LYA6"/>
<dbReference type="Gene3D" id="3.40.50.300">
    <property type="entry name" value="P-loop containing nucleotide triphosphate hydrolases"/>
    <property type="match status" value="1"/>
</dbReference>
<dbReference type="InterPro" id="IPR027417">
    <property type="entry name" value="P-loop_NTPase"/>
</dbReference>
<proteinExistence type="inferred from homology"/>
<evidence type="ECO:0000256" key="6">
    <source>
        <dbReference type="RuleBase" id="RU003925"/>
    </source>
</evidence>
<comment type="similarity">
    <text evidence="1 6">Belongs to the small GTPase superfamily. Arf family.</text>
</comment>